<dbReference type="OrthoDB" id="5361769at2"/>
<accession>A0A3D8J8P6</accession>
<proteinExistence type="predicted"/>
<evidence type="ECO:0000313" key="2">
    <source>
        <dbReference type="Proteomes" id="UP000256695"/>
    </source>
</evidence>
<evidence type="ECO:0008006" key="3">
    <source>
        <dbReference type="Google" id="ProtNLM"/>
    </source>
</evidence>
<evidence type="ECO:0000313" key="1">
    <source>
        <dbReference type="EMBL" id="RDU73565.1"/>
    </source>
</evidence>
<dbReference type="EMBL" id="NXLX01000009">
    <property type="protein sequence ID" value="RDU73565.1"/>
    <property type="molecule type" value="Genomic_DNA"/>
</dbReference>
<organism evidence="1 2">
    <name type="scientific">Helicobacter anseris</name>
    <dbReference type="NCBI Taxonomy" id="375926"/>
    <lineage>
        <taxon>Bacteria</taxon>
        <taxon>Pseudomonadati</taxon>
        <taxon>Campylobacterota</taxon>
        <taxon>Epsilonproteobacteria</taxon>
        <taxon>Campylobacterales</taxon>
        <taxon>Helicobacteraceae</taxon>
        <taxon>Helicobacter</taxon>
    </lineage>
</organism>
<protein>
    <recommendedName>
        <fullName evidence="3">Clan AA aspartic protease</fullName>
    </recommendedName>
</protein>
<dbReference type="AlphaFoldDB" id="A0A3D8J8P6"/>
<reference evidence="1 2" key="1">
    <citation type="submission" date="2018-04" db="EMBL/GenBank/DDBJ databases">
        <title>Novel Campyloabacter and Helicobacter Species and Strains.</title>
        <authorList>
            <person name="Mannion A.J."/>
            <person name="Shen Z."/>
            <person name="Fox J.G."/>
        </authorList>
    </citation>
    <scope>NUCLEOTIDE SEQUENCE [LARGE SCALE GENOMIC DNA]</scope>
    <source>
        <strain evidence="1 2">MIT 04-9362</strain>
    </source>
</reference>
<dbReference type="RefSeq" id="WP_115579037.1">
    <property type="nucleotide sequence ID" value="NZ_NXLX01000009.1"/>
</dbReference>
<name>A0A3D8J8P6_9HELI</name>
<dbReference type="Proteomes" id="UP000256695">
    <property type="component" value="Unassembled WGS sequence"/>
</dbReference>
<comment type="caution">
    <text evidence="1">The sequence shown here is derived from an EMBL/GenBank/DDBJ whole genome shotgun (WGS) entry which is preliminary data.</text>
</comment>
<gene>
    <name evidence="1" type="ORF">CQA57_04475</name>
</gene>
<sequence length="324" mass="38131">MFGLSKIIRPFFSNVFMAINIDSNICYIKVLRLKESKVVEEFDREFRILDDELPIEMIKFIKNYKRRFPFSYIGVISKTYNQGIFNTKKIDELHKIGIEPTECRILKFKDWCAYIKKTEILEMQKYFSRFGGVDYVFSPFVLMFFSIQNKIDDKLRLYVLCEKSNIALFVANKNNAYFGGYFMIEGEIEQVSRSSTLGTLENQNTQDKDQYSLEEFENLDLGFIQEEEEEDQEIEQIKNVSQTVDDIAKASVIANVIQSSLNEFYANEFYDEGFVEEVVCLDSFDMTSEMVACIQDITMLEVSRQQFFLQEELLSLTQREFRGR</sequence>
<keyword evidence="2" id="KW-1185">Reference proteome</keyword>